<dbReference type="GO" id="GO:0016757">
    <property type="term" value="F:glycosyltransferase activity"/>
    <property type="evidence" value="ECO:0007669"/>
    <property type="project" value="UniProtKB-KW"/>
</dbReference>
<comment type="caution">
    <text evidence="4">The sequence shown here is derived from an EMBL/GenBank/DDBJ whole genome shotgun (WGS) entry which is preliminary data.</text>
</comment>
<dbReference type="AlphaFoldDB" id="A0A9D1SG63"/>
<organism evidence="4 5">
    <name type="scientific">Candidatus Scatosoma pullistercoris</name>
    <dbReference type="NCBI Taxonomy" id="2840934"/>
    <lineage>
        <taxon>Bacteria</taxon>
        <taxon>Bacillati</taxon>
        <taxon>Bacillota</taxon>
        <taxon>Clostridia</taxon>
        <taxon>Candidatus Scatosoma</taxon>
    </lineage>
</organism>
<evidence type="ECO:0000313" key="5">
    <source>
        <dbReference type="Proteomes" id="UP000824081"/>
    </source>
</evidence>
<dbReference type="GO" id="GO:0046872">
    <property type="term" value="F:metal ion binding"/>
    <property type="evidence" value="ECO:0007669"/>
    <property type="project" value="UniProtKB-KW"/>
</dbReference>
<reference evidence="4" key="1">
    <citation type="submission" date="2020-10" db="EMBL/GenBank/DDBJ databases">
        <authorList>
            <person name="Gilroy R."/>
        </authorList>
    </citation>
    <scope>NUCLEOTIDE SEQUENCE</scope>
    <source>
        <strain evidence="4">11687</strain>
    </source>
</reference>
<dbReference type="InterPro" id="IPR002495">
    <property type="entry name" value="Glyco_trans_8"/>
</dbReference>
<name>A0A9D1SG63_9FIRM</name>
<accession>A0A9D1SG63</accession>
<dbReference type="EMBL" id="DVMZ01000005">
    <property type="protein sequence ID" value="HIU58492.1"/>
    <property type="molecule type" value="Genomic_DNA"/>
</dbReference>
<dbReference type="InterPro" id="IPR029044">
    <property type="entry name" value="Nucleotide-diphossugar_trans"/>
</dbReference>
<dbReference type="SUPFAM" id="SSF53448">
    <property type="entry name" value="Nucleotide-diphospho-sugar transferases"/>
    <property type="match status" value="1"/>
</dbReference>
<dbReference type="Gene3D" id="3.90.550.10">
    <property type="entry name" value="Spore Coat Polysaccharide Biosynthesis Protein SpsA, Chain A"/>
    <property type="match status" value="1"/>
</dbReference>
<dbReference type="Pfam" id="PF01501">
    <property type="entry name" value="Glyco_transf_8"/>
    <property type="match status" value="1"/>
</dbReference>
<keyword evidence="2" id="KW-0808">Transferase</keyword>
<evidence type="ECO:0000256" key="3">
    <source>
        <dbReference type="ARBA" id="ARBA00022723"/>
    </source>
</evidence>
<keyword evidence="3" id="KW-0479">Metal-binding</keyword>
<evidence type="ECO:0000256" key="2">
    <source>
        <dbReference type="ARBA" id="ARBA00022679"/>
    </source>
</evidence>
<dbReference type="CDD" id="cd04194">
    <property type="entry name" value="GT8_A4GalT_like"/>
    <property type="match status" value="1"/>
</dbReference>
<evidence type="ECO:0000313" key="4">
    <source>
        <dbReference type="EMBL" id="HIU58492.1"/>
    </source>
</evidence>
<dbReference type="PANTHER" id="PTHR13778:SF47">
    <property type="entry name" value="LIPOPOLYSACCHARIDE 1,3-GALACTOSYLTRANSFERASE"/>
    <property type="match status" value="1"/>
</dbReference>
<keyword evidence="1" id="KW-0328">Glycosyltransferase</keyword>
<dbReference type="PANTHER" id="PTHR13778">
    <property type="entry name" value="GLYCOSYLTRANSFERASE 8 DOMAIN-CONTAINING PROTEIN"/>
    <property type="match status" value="1"/>
</dbReference>
<evidence type="ECO:0000256" key="1">
    <source>
        <dbReference type="ARBA" id="ARBA00022676"/>
    </source>
</evidence>
<proteinExistence type="predicted"/>
<gene>
    <name evidence="4" type="ORF">IAC57_00175</name>
</gene>
<reference evidence="4" key="2">
    <citation type="journal article" date="2021" name="PeerJ">
        <title>Extensive microbial diversity within the chicken gut microbiome revealed by metagenomics and culture.</title>
        <authorList>
            <person name="Gilroy R."/>
            <person name="Ravi A."/>
            <person name="Getino M."/>
            <person name="Pursley I."/>
            <person name="Horton D.L."/>
            <person name="Alikhan N.F."/>
            <person name="Baker D."/>
            <person name="Gharbi K."/>
            <person name="Hall N."/>
            <person name="Watson M."/>
            <person name="Adriaenssens E.M."/>
            <person name="Foster-Nyarko E."/>
            <person name="Jarju S."/>
            <person name="Secka A."/>
            <person name="Antonio M."/>
            <person name="Oren A."/>
            <person name="Chaudhuri R.R."/>
            <person name="La Ragione R."/>
            <person name="Hildebrand F."/>
            <person name="Pallen M.J."/>
        </authorList>
    </citation>
    <scope>NUCLEOTIDE SEQUENCE</scope>
    <source>
        <strain evidence="4">11687</strain>
    </source>
</reference>
<dbReference type="Proteomes" id="UP000824081">
    <property type="component" value="Unassembled WGS sequence"/>
</dbReference>
<dbReference type="InterPro" id="IPR050748">
    <property type="entry name" value="Glycosyltrans_8_dom-fam"/>
</dbReference>
<sequence length="371" mass="43291">MKESILMTSGLPEEEMLLLKRRGWGEADTAIFTPARTRTGASVAGKAGAATKERNKGVIPIFFATDDNYLPFLAVTLESLRENSSKEYLYKIYVLHSGVNPEYEEKILRYSEEGFEVSFVDVTERLETISSLLHMRDYYTCTTYFRIFIAGMFPQYDKALYLDCDLVVLGDISALYGYDLGDNLIGGAPCEGVNSFEVYKQYVREVDGLNPDMFFNAGVILMNLKSFREEGFYEKFADLLRKYKFTVIQDEDYLNVLCQDRVLQLPRAWNKFPVSKDKLDREDLRIVHYGMTWKPWHYADIPYQEYFWEYAEKTEFYPVIRGIFENFSMENMRRDMSCESSLQALARSETERPDRYFKVYGKRYGKIDSAE</sequence>
<protein>
    <submittedName>
        <fullName evidence="4">Glycosyltransferase family 8 protein</fullName>
    </submittedName>
</protein>